<feature type="compositionally biased region" description="Low complexity" evidence="1">
    <location>
        <begin position="68"/>
        <end position="87"/>
    </location>
</feature>
<feature type="region of interest" description="Disordered" evidence="1">
    <location>
        <begin position="1"/>
        <end position="45"/>
    </location>
</feature>
<dbReference type="Proteomes" id="UP000277928">
    <property type="component" value="Unassembled WGS sequence"/>
</dbReference>
<keyword evidence="3" id="KW-1185">Reference proteome</keyword>
<evidence type="ECO:0000313" key="3">
    <source>
        <dbReference type="Proteomes" id="UP000277928"/>
    </source>
</evidence>
<accession>A0A3P6TUV6</accession>
<proteinExistence type="predicted"/>
<dbReference type="OrthoDB" id="5861587at2759"/>
<feature type="region of interest" description="Disordered" evidence="1">
    <location>
        <begin position="65"/>
        <end position="87"/>
    </location>
</feature>
<evidence type="ECO:0000256" key="1">
    <source>
        <dbReference type="SAM" id="MobiDB-lite"/>
    </source>
</evidence>
<organism evidence="2 3">
    <name type="scientific">Litomosoides sigmodontis</name>
    <name type="common">Filarial nematode worm</name>
    <dbReference type="NCBI Taxonomy" id="42156"/>
    <lineage>
        <taxon>Eukaryota</taxon>
        <taxon>Metazoa</taxon>
        <taxon>Ecdysozoa</taxon>
        <taxon>Nematoda</taxon>
        <taxon>Chromadorea</taxon>
        <taxon>Rhabditida</taxon>
        <taxon>Spirurina</taxon>
        <taxon>Spiruromorpha</taxon>
        <taxon>Filarioidea</taxon>
        <taxon>Onchocercidae</taxon>
        <taxon>Litomosoides</taxon>
    </lineage>
</organism>
<name>A0A3P6TUV6_LITSI</name>
<dbReference type="OMA" id="QNYSPHH"/>
<gene>
    <name evidence="2" type="ORF">NLS_LOCUS7017</name>
</gene>
<evidence type="ECO:0000313" key="2">
    <source>
        <dbReference type="EMBL" id="VDK85205.1"/>
    </source>
</evidence>
<feature type="compositionally biased region" description="Low complexity" evidence="1">
    <location>
        <begin position="34"/>
        <end position="45"/>
    </location>
</feature>
<dbReference type="AlphaFoldDB" id="A0A3P6TUV6"/>
<protein>
    <submittedName>
        <fullName evidence="2">Uncharacterized protein</fullName>
    </submittedName>
</protein>
<dbReference type="EMBL" id="UYRX01000674">
    <property type="protein sequence ID" value="VDK85205.1"/>
    <property type="molecule type" value="Genomic_DNA"/>
</dbReference>
<sequence length="182" mass="20875">MAMASEVFVDKTSIAPKTSRRKYDKIEEEKRQSPRQQRQYLQLPQQSFSSYDYCHYYQNDSDYRQNASTSKQQPSSSPSSTTSPSQKLILSRGSFRDLYVPKFWYNLRKSASEISLVLGAMRSAPLLQMDETSSSLATVVGGSVTESIRCSAVLKERKCRNAFVTWQNYSLHHLNKQLRHGN</sequence>
<reference evidence="2 3" key="1">
    <citation type="submission" date="2018-08" db="EMBL/GenBank/DDBJ databases">
        <authorList>
            <person name="Laetsch R D."/>
            <person name="Stevens L."/>
            <person name="Kumar S."/>
            <person name="Blaxter L. M."/>
        </authorList>
    </citation>
    <scope>NUCLEOTIDE SEQUENCE [LARGE SCALE GENOMIC DNA]</scope>
</reference>